<protein>
    <recommendedName>
        <fullName evidence="2">Retrotransposon gag domain-containing protein</fullName>
    </recommendedName>
</protein>
<dbReference type="InterPro" id="IPR043502">
    <property type="entry name" value="DNA/RNA_pol_sf"/>
</dbReference>
<dbReference type="SUPFAM" id="SSF56672">
    <property type="entry name" value="DNA/RNA polymerases"/>
    <property type="match status" value="1"/>
</dbReference>
<feature type="domain" description="Retrotransposon gag" evidence="2">
    <location>
        <begin position="91"/>
        <end position="182"/>
    </location>
</feature>
<dbReference type="PANTHER" id="PTHR15503:SF22">
    <property type="entry name" value="TRANSPOSON TY3-I GAG POLYPROTEIN"/>
    <property type="match status" value="1"/>
</dbReference>
<dbReference type="InterPro" id="IPR005162">
    <property type="entry name" value="Retrotrans_gag_dom"/>
</dbReference>
<dbReference type="InterPro" id="IPR032567">
    <property type="entry name" value="RTL1-rel"/>
</dbReference>
<accession>A0A8C5MN20</accession>
<reference evidence="3" key="1">
    <citation type="submission" date="2025-08" db="UniProtKB">
        <authorList>
            <consortium name="Ensembl"/>
        </authorList>
    </citation>
    <scope>IDENTIFICATION</scope>
</reference>
<dbReference type="OrthoDB" id="128646at2759"/>
<dbReference type="Proteomes" id="UP000694569">
    <property type="component" value="Unplaced"/>
</dbReference>
<sequence length="547" mass="62287">MDLAGLANAINVMSRQVSVLTQSVQDIQTNQNQGLPDPPPEGAHSPEPRLPMPEKFSGRRESFRTFVTSCELMFAIQPHTYYLDYVKVHMVIALLTGEAQLWAHNLIRSRHQPLATWDTFLILMEEMYDDPFRENTAQTALKSLRQGRRAAEEYVTEFRRWASETTWNDSALLDQFRYGLNDNLKDEFARIGLPSTLHLLIHQTIQLDRRARERQRERASHQNDIPGMAMRPLRALPPVPTQLALPAPPEEPMQLGASRRLPPEELQRRRENVLCLYCGRPGHQYHVCPIRPVGRRGNHVSHCIYKLTPDPFVTPIPHLSLSVCLQWGEKNVELLAMVDSGASNCFIDFKVAMDHGVPLIEKIKPMSIHIVDGSSLKSGPVTQETAVLSMSVGTLHIEQIQFDLVPTSMFPLILGLPWLRRHNPTIDWETGKFVFSSTTWQKKCLQTTTGVLFSILDEKMVPMNNTTLPAAYQQYADVFNEKEAERLPPHRPYDCPVELLPGAPIPYGHIYPLSEPELRVLHEYIQENLKKGSFNLPPPQRELGYSS</sequence>
<reference evidence="3" key="2">
    <citation type="submission" date="2025-09" db="UniProtKB">
        <authorList>
            <consortium name="Ensembl"/>
        </authorList>
    </citation>
    <scope>IDENTIFICATION</scope>
</reference>
<feature type="region of interest" description="Disordered" evidence="1">
    <location>
        <begin position="29"/>
        <end position="55"/>
    </location>
</feature>
<evidence type="ECO:0000259" key="2">
    <source>
        <dbReference type="Pfam" id="PF03732"/>
    </source>
</evidence>
<evidence type="ECO:0000313" key="4">
    <source>
        <dbReference type="Proteomes" id="UP000694569"/>
    </source>
</evidence>
<name>A0A8C5MN20_9ANUR</name>
<dbReference type="Pfam" id="PF13975">
    <property type="entry name" value="gag-asp_proteas"/>
    <property type="match status" value="1"/>
</dbReference>
<dbReference type="AlphaFoldDB" id="A0A8C5MN20"/>
<proteinExistence type="predicted"/>
<dbReference type="Pfam" id="PF03732">
    <property type="entry name" value="Retrotrans_gag"/>
    <property type="match status" value="1"/>
</dbReference>
<dbReference type="CDD" id="cd00303">
    <property type="entry name" value="retropepsin_like"/>
    <property type="match status" value="1"/>
</dbReference>
<dbReference type="InterPro" id="IPR021109">
    <property type="entry name" value="Peptidase_aspartic_dom_sf"/>
</dbReference>
<evidence type="ECO:0000256" key="1">
    <source>
        <dbReference type="SAM" id="MobiDB-lite"/>
    </source>
</evidence>
<dbReference type="PANTHER" id="PTHR15503">
    <property type="entry name" value="LDOC1 RELATED"/>
    <property type="match status" value="1"/>
</dbReference>
<organism evidence="3 4">
    <name type="scientific">Leptobrachium leishanense</name>
    <name type="common">Leishan spiny toad</name>
    <dbReference type="NCBI Taxonomy" id="445787"/>
    <lineage>
        <taxon>Eukaryota</taxon>
        <taxon>Metazoa</taxon>
        <taxon>Chordata</taxon>
        <taxon>Craniata</taxon>
        <taxon>Vertebrata</taxon>
        <taxon>Euteleostomi</taxon>
        <taxon>Amphibia</taxon>
        <taxon>Batrachia</taxon>
        <taxon>Anura</taxon>
        <taxon>Pelobatoidea</taxon>
        <taxon>Megophryidae</taxon>
        <taxon>Leptobrachium</taxon>
    </lineage>
</organism>
<keyword evidence="4" id="KW-1185">Reference proteome</keyword>
<evidence type="ECO:0000313" key="3">
    <source>
        <dbReference type="Ensembl" id="ENSLLEP00000014665.1"/>
    </source>
</evidence>
<dbReference type="GeneTree" id="ENSGT00950000183173"/>
<dbReference type="Ensembl" id="ENSLLET00000015240.1">
    <property type="protein sequence ID" value="ENSLLEP00000014665.1"/>
    <property type="gene ID" value="ENSLLEG00000009341.1"/>
</dbReference>
<dbReference type="Gene3D" id="2.40.70.10">
    <property type="entry name" value="Acid Proteases"/>
    <property type="match status" value="1"/>
</dbReference>